<gene>
    <name evidence="3" type="ORF">SEMRO_317_G115670.1</name>
</gene>
<evidence type="ECO:0000256" key="2">
    <source>
        <dbReference type="SAM" id="Phobius"/>
    </source>
</evidence>
<evidence type="ECO:0000313" key="3">
    <source>
        <dbReference type="EMBL" id="CAB9507696.1"/>
    </source>
</evidence>
<keyword evidence="2" id="KW-0812">Transmembrane</keyword>
<keyword evidence="4" id="KW-1185">Reference proteome</keyword>
<dbReference type="OrthoDB" id="46989at2759"/>
<reference evidence="3" key="1">
    <citation type="submission" date="2020-06" db="EMBL/GenBank/DDBJ databases">
        <authorList>
            <consortium name="Plant Systems Biology data submission"/>
        </authorList>
    </citation>
    <scope>NUCLEOTIDE SEQUENCE</scope>
    <source>
        <strain evidence="3">D6</strain>
    </source>
</reference>
<organism evidence="3 4">
    <name type="scientific">Seminavis robusta</name>
    <dbReference type="NCBI Taxonomy" id="568900"/>
    <lineage>
        <taxon>Eukaryota</taxon>
        <taxon>Sar</taxon>
        <taxon>Stramenopiles</taxon>
        <taxon>Ochrophyta</taxon>
        <taxon>Bacillariophyta</taxon>
        <taxon>Bacillariophyceae</taxon>
        <taxon>Bacillariophycidae</taxon>
        <taxon>Naviculales</taxon>
        <taxon>Naviculaceae</taxon>
        <taxon>Seminavis</taxon>
    </lineage>
</organism>
<feature type="compositionally biased region" description="Pro residues" evidence="1">
    <location>
        <begin position="282"/>
        <end position="291"/>
    </location>
</feature>
<feature type="compositionally biased region" description="Acidic residues" evidence="1">
    <location>
        <begin position="315"/>
        <end position="325"/>
    </location>
</feature>
<feature type="compositionally biased region" description="Basic and acidic residues" evidence="1">
    <location>
        <begin position="229"/>
        <end position="241"/>
    </location>
</feature>
<proteinExistence type="predicted"/>
<dbReference type="AlphaFoldDB" id="A0A9N8DSA5"/>
<feature type="transmembrane region" description="Helical" evidence="2">
    <location>
        <begin position="77"/>
        <end position="98"/>
    </location>
</feature>
<feature type="transmembrane region" description="Helical" evidence="2">
    <location>
        <begin position="129"/>
        <end position="157"/>
    </location>
</feature>
<keyword evidence="2" id="KW-1133">Transmembrane helix</keyword>
<name>A0A9N8DSA5_9STRA</name>
<protein>
    <submittedName>
        <fullName evidence="3">Uncharacterized protein</fullName>
    </submittedName>
</protein>
<sequence>MEGDDADDGTIAVGKTLTVQEIGDMRVRDIKRRLQRTHGYGADEVGRMLDKQELIHALAFEEHKIREKKLDQQKRVLVWRGILAALLSVSVAMCWPLLSHAYEVAAVNFVVYTDRKRLEVRRCMELQSALGLLGIVLMFLVDGLSVWLSASILLSWVMTSKYFFPMPPLPIHPAKFMGGEVASGPMSRYGFNVGPMLVSWGLRFLGSQLEKWTGQTLAAAQREMKRKARENETQAAKEERRARKAARRAAREEAAAADAAAARQSVPSAAFGQPPQEMNPAFVPPDRPPPAYDTSPASVEAFLGEEFTNPPDNGNGEEGEEEEPVVEGTSGLDDLD</sequence>
<keyword evidence="2" id="KW-0472">Membrane</keyword>
<evidence type="ECO:0000313" key="4">
    <source>
        <dbReference type="Proteomes" id="UP001153069"/>
    </source>
</evidence>
<feature type="region of interest" description="Disordered" evidence="1">
    <location>
        <begin position="220"/>
        <end position="336"/>
    </location>
</feature>
<comment type="caution">
    <text evidence="3">The sequence shown here is derived from an EMBL/GenBank/DDBJ whole genome shotgun (WGS) entry which is preliminary data.</text>
</comment>
<dbReference type="EMBL" id="CAICTM010000316">
    <property type="protein sequence ID" value="CAB9507696.1"/>
    <property type="molecule type" value="Genomic_DNA"/>
</dbReference>
<dbReference type="Proteomes" id="UP001153069">
    <property type="component" value="Unassembled WGS sequence"/>
</dbReference>
<accession>A0A9N8DSA5</accession>
<evidence type="ECO:0000256" key="1">
    <source>
        <dbReference type="SAM" id="MobiDB-lite"/>
    </source>
</evidence>